<dbReference type="RefSeq" id="WP_246567505.1">
    <property type="nucleotide sequence ID" value="NZ_AP023359.1"/>
</dbReference>
<comment type="catalytic activity">
    <reaction evidence="5 6">
        <text>octanoyl-[ACP] + L-lysyl-[protein] = N(6)-octanoyl-L-lysyl-[protein] + holo-[ACP] + H(+)</text>
        <dbReference type="Rhea" id="RHEA:17665"/>
        <dbReference type="Rhea" id="RHEA-COMP:9636"/>
        <dbReference type="Rhea" id="RHEA-COMP:9685"/>
        <dbReference type="Rhea" id="RHEA-COMP:9752"/>
        <dbReference type="Rhea" id="RHEA-COMP:9928"/>
        <dbReference type="ChEBI" id="CHEBI:15378"/>
        <dbReference type="ChEBI" id="CHEBI:29969"/>
        <dbReference type="ChEBI" id="CHEBI:64479"/>
        <dbReference type="ChEBI" id="CHEBI:78463"/>
        <dbReference type="ChEBI" id="CHEBI:78809"/>
        <dbReference type="EC" id="2.3.1.181"/>
    </reaction>
</comment>
<proteinExistence type="inferred from homology"/>
<dbReference type="GO" id="GO:0033819">
    <property type="term" value="F:lipoyl(octanoyl) transferase activity"/>
    <property type="evidence" value="ECO:0007669"/>
    <property type="project" value="UniProtKB-EC"/>
</dbReference>
<evidence type="ECO:0000256" key="3">
    <source>
        <dbReference type="ARBA" id="ARBA00023315"/>
    </source>
</evidence>
<evidence type="ECO:0000256" key="7">
    <source>
        <dbReference type="PIRSR" id="PIRSR016262-1"/>
    </source>
</evidence>
<dbReference type="InterPro" id="IPR045864">
    <property type="entry name" value="aa-tRNA-synth_II/BPL/LPL"/>
</dbReference>
<dbReference type="PANTHER" id="PTHR10993:SF7">
    <property type="entry name" value="LIPOYLTRANSFERASE 2, MITOCHONDRIAL-RELATED"/>
    <property type="match status" value="1"/>
</dbReference>
<dbReference type="UniPathway" id="UPA00538">
    <property type="reaction ID" value="UER00592"/>
</dbReference>
<dbReference type="KEGG" id="pry:Prubr_46090"/>
<feature type="site" description="Lowers pKa of active site Cys" evidence="5 9">
    <location>
        <position position="142"/>
    </location>
</feature>
<dbReference type="PROSITE" id="PS51733">
    <property type="entry name" value="BPL_LPL_CATALYTIC"/>
    <property type="match status" value="1"/>
</dbReference>
<feature type="binding site" evidence="5 8">
    <location>
        <begin position="73"/>
        <end position="80"/>
    </location>
    <ligand>
        <name>substrate</name>
    </ligand>
</feature>
<organism evidence="11 12">
    <name type="scientific">Polymorphospora rubra</name>
    <dbReference type="NCBI Taxonomy" id="338584"/>
    <lineage>
        <taxon>Bacteria</taxon>
        <taxon>Bacillati</taxon>
        <taxon>Actinomycetota</taxon>
        <taxon>Actinomycetes</taxon>
        <taxon>Micromonosporales</taxon>
        <taxon>Micromonosporaceae</taxon>
        <taxon>Polymorphospora</taxon>
    </lineage>
</organism>
<evidence type="ECO:0000313" key="11">
    <source>
        <dbReference type="EMBL" id="BCJ67588.1"/>
    </source>
</evidence>
<reference evidence="11" key="1">
    <citation type="submission" date="2020-08" db="EMBL/GenBank/DDBJ databases">
        <title>Whole genome shotgun sequence of Polymorphospora rubra NBRC 101157.</title>
        <authorList>
            <person name="Komaki H."/>
            <person name="Tamura T."/>
        </authorList>
    </citation>
    <scope>NUCLEOTIDE SEQUENCE</scope>
    <source>
        <strain evidence="11">NBRC 101157</strain>
    </source>
</reference>
<name>A0A810N729_9ACTN</name>
<keyword evidence="5" id="KW-0963">Cytoplasm</keyword>
<dbReference type="PANTHER" id="PTHR10993">
    <property type="entry name" value="OCTANOYLTRANSFERASE"/>
    <property type="match status" value="1"/>
</dbReference>
<evidence type="ECO:0000259" key="10">
    <source>
        <dbReference type="PROSITE" id="PS51733"/>
    </source>
</evidence>
<dbReference type="AlphaFoldDB" id="A0A810N729"/>
<accession>A0A810N729</accession>
<dbReference type="InterPro" id="IPR020605">
    <property type="entry name" value="Octanoyltransferase_CS"/>
</dbReference>
<dbReference type="Proteomes" id="UP000680866">
    <property type="component" value="Chromosome"/>
</dbReference>
<dbReference type="PROSITE" id="PS01313">
    <property type="entry name" value="LIPB"/>
    <property type="match status" value="1"/>
</dbReference>
<dbReference type="NCBIfam" id="TIGR00214">
    <property type="entry name" value="lipB"/>
    <property type="match status" value="1"/>
</dbReference>
<comment type="function">
    <text evidence="4 5 6">Catalyzes the transfer of endogenously produced octanoic acid from octanoyl-acyl-carrier-protein onto the lipoyl domains of lipoate-dependent enzymes. Lipoyl-ACP can also act as a substrate although octanoyl-ACP is likely to be the physiological substrate.</text>
</comment>
<evidence type="ECO:0000256" key="4">
    <source>
        <dbReference type="ARBA" id="ARBA00024732"/>
    </source>
</evidence>
<feature type="binding site" evidence="5 8">
    <location>
        <begin position="145"/>
        <end position="147"/>
    </location>
    <ligand>
        <name>substrate</name>
    </ligand>
</feature>
<gene>
    <name evidence="11" type="primary">lipB_2</name>
    <name evidence="5" type="synonym">lipB</name>
    <name evidence="11" type="ORF">Prubr_46090</name>
</gene>
<dbReference type="InterPro" id="IPR000544">
    <property type="entry name" value="Octanoyltransferase"/>
</dbReference>
<comment type="subcellular location">
    <subcellularLocation>
        <location evidence="5">Cytoplasm</location>
    </subcellularLocation>
</comment>
<evidence type="ECO:0000313" key="12">
    <source>
        <dbReference type="Proteomes" id="UP000680866"/>
    </source>
</evidence>
<dbReference type="PIRSF" id="PIRSF016262">
    <property type="entry name" value="LPLase"/>
    <property type="match status" value="1"/>
</dbReference>
<feature type="binding site" evidence="5 8">
    <location>
        <begin position="158"/>
        <end position="160"/>
    </location>
    <ligand>
        <name>substrate</name>
    </ligand>
</feature>
<dbReference type="EC" id="2.3.1.181" evidence="5 6"/>
<comment type="pathway">
    <text evidence="1 5 6">Protein modification; protein lipoylation via endogenous pathway; protein N(6)-(lipoyl)lysine from octanoyl-[acyl-carrier-protein]: step 1/2.</text>
</comment>
<evidence type="ECO:0000256" key="6">
    <source>
        <dbReference type="PIRNR" id="PIRNR016262"/>
    </source>
</evidence>
<keyword evidence="2 5" id="KW-0808">Transferase</keyword>
<protein>
    <recommendedName>
        <fullName evidence="5 6">Octanoyltransferase</fullName>
        <ecNumber evidence="5 6">2.3.1.181</ecNumber>
    </recommendedName>
    <alternativeName>
        <fullName evidence="5">Lipoate-protein ligase B</fullName>
    </alternativeName>
    <alternativeName>
        <fullName evidence="5">Lipoyl/octanoyl transferase</fullName>
    </alternativeName>
    <alternativeName>
        <fullName evidence="5">Octanoyl-[acyl-carrier-protein]-protein N-octanoyltransferase</fullName>
    </alternativeName>
</protein>
<dbReference type="GO" id="GO:0009249">
    <property type="term" value="P:protein lipoylation"/>
    <property type="evidence" value="ECO:0007669"/>
    <property type="project" value="InterPro"/>
</dbReference>
<dbReference type="Pfam" id="PF21948">
    <property type="entry name" value="LplA-B_cat"/>
    <property type="match status" value="1"/>
</dbReference>
<sequence length="222" mass="23671">MALPPLTRVDLGEVPYDRAMADMDGWVRERREGLAGDRLFLLSHPPVVTYGRTTDPADLVGLPPDVPTVLVDRGGQATYHGPGQLVGYLVLGLRERGPGDVVRWLEHGLVAALAELGFAAVRRDTPRGGTSLVGVWTPDHRKIASIGMRVRGTVTSHGFSLNVAPDMAVFDSFVSCGLADVTITSVRRLAEEQGVPAPSDAEVRDAVARHLDARGAGPGQRA</sequence>
<dbReference type="InterPro" id="IPR004143">
    <property type="entry name" value="BPL_LPL_catalytic"/>
</dbReference>
<dbReference type="HAMAP" id="MF_00013">
    <property type="entry name" value="LipB"/>
    <property type="match status" value="1"/>
</dbReference>
<feature type="domain" description="BPL/LPL catalytic" evidence="10">
    <location>
        <begin position="33"/>
        <end position="219"/>
    </location>
</feature>
<keyword evidence="12" id="KW-1185">Reference proteome</keyword>
<evidence type="ECO:0000256" key="1">
    <source>
        <dbReference type="ARBA" id="ARBA00004821"/>
    </source>
</evidence>
<comment type="miscellaneous">
    <text evidence="5">In the reaction, the free carboxyl group of octanoic acid is attached via an amide linkage to the epsilon-amino group of a specific lysine residue of lipoyl domains of lipoate-dependent enzymes.</text>
</comment>
<dbReference type="Gene3D" id="3.30.930.10">
    <property type="entry name" value="Bira Bifunctional Protein, Domain 2"/>
    <property type="match status" value="1"/>
</dbReference>
<evidence type="ECO:0000256" key="2">
    <source>
        <dbReference type="ARBA" id="ARBA00022679"/>
    </source>
</evidence>
<dbReference type="CDD" id="cd16444">
    <property type="entry name" value="LipB"/>
    <property type="match status" value="1"/>
</dbReference>
<dbReference type="SUPFAM" id="SSF55681">
    <property type="entry name" value="Class II aaRS and biotin synthetases"/>
    <property type="match status" value="1"/>
</dbReference>
<evidence type="ECO:0000256" key="5">
    <source>
        <dbReference type="HAMAP-Rule" id="MF_00013"/>
    </source>
</evidence>
<evidence type="ECO:0000256" key="8">
    <source>
        <dbReference type="PIRSR" id="PIRSR016262-2"/>
    </source>
</evidence>
<evidence type="ECO:0000256" key="9">
    <source>
        <dbReference type="PIRSR" id="PIRSR016262-3"/>
    </source>
</evidence>
<feature type="active site" description="Acyl-thioester intermediate" evidence="5 7">
    <location>
        <position position="176"/>
    </location>
</feature>
<keyword evidence="3 5" id="KW-0012">Acyltransferase</keyword>
<dbReference type="GO" id="GO:0005737">
    <property type="term" value="C:cytoplasm"/>
    <property type="evidence" value="ECO:0007669"/>
    <property type="project" value="UniProtKB-SubCell"/>
</dbReference>
<dbReference type="EMBL" id="AP023359">
    <property type="protein sequence ID" value="BCJ67588.1"/>
    <property type="molecule type" value="Genomic_DNA"/>
</dbReference>
<comment type="similarity">
    <text evidence="5 6">Belongs to the LipB family.</text>
</comment>